<dbReference type="EMBL" id="JAUMIS010000001">
    <property type="protein sequence ID" value="MDO3720598.1"/>
    <property type="molecule type" value="Genomic_DNA"/>
</dbReference>
<feature type="transmembrane region" description="Helical" evidence="1">
    <location>
        <begin position="100"/>
        <end position="121"/>
    </location>
</feature>
<feature type="transmembrane region" description="Helical" evidence="1">
    <location>
        <begin position="163"/>
        <end position="190"/>
    </location>
</feature>
<feature type="transmembrane region" description="Helical" evidence="1">
    <location>
        <begin position="21"/>
        <end position="45"/>
    </location>
</feature>
<evidence type="ECO:0000313" key="3">
    <source>
        <dbReference type="Proteomes" id="UP001168640"/>
    </source>
</evidence>
<gene>
    <name evidence="2" type="ORF">QVZ43_02620</name>
</gene>
<keyword evidence="1" id="KW-1133">Transmembrane helix</keyword>
<keyword evidence="3" id="KW-1185">Reference proteome</keyword>
<comment type="caution">
    <text evidence="2">The sequence shown here is derived from an EMBL/GenBank/DDBJ whole genome shotgun (WGS) entry which is preliminary data.</text>
</comment>
<dbReference type="Proteomes" id="UP001168640">
    <property type="component" value="Unassembled WGS sequence"/>
</dbReference>
<evidence type="ECO:0000313" key="2">
    <source>
        <dbReference type="EMBL" id="MDO3720598.1"/>
    </source>
</evidence>
<dbReference type="RefSeq" id="WP_302908755.1">
    <property type="nucleotide sequence ID" value="NZ_JAUMIS010000001.1"/>
</dbReference>
<protein>
    <recommendedName>
        <fullName evidence="4">DUF2975 domain-containing protein</fullName>
    </recommendedName>
</protein>
<evidence type="ECO:0008006" key="4">
    <source>
        <dbReference type="Google" id="ProtNLM"/>
    </source>
</evidence>
<organism evidence="2 3">
    <name type="scientific">Marinobacter suaedae</name>
    <dbReference type="NCBI Taxonomy" id="3057675"/>
    <lineage>
        <taxon>Bacteria</taxon>
        <taxon>Pseudomonadati</taxon>
        <taxon>Pseudomonadota</taxon>
        <taxon>Gammaproteobacteria</taxon>
        <taxon>Pseudomonadales</taxon>
        <taxon>Marinobacteraceae</taxon>
        <taxon>Marinobacter</taxon>
    </lineage>
</organism>
<keyword evidence="1" id="KW-0812">Transmembrane</keyword>
<reference evidence="2" key="1">
    <citation type="submission" date="2023-07" db="EMBL/GenBank/DDBJ databases">
        <title>Marinobacter sp. chi1 genome sequencing and assembly.</title>
        <authorList>
            <person name="Park S."/>
        </authorList>
    </citation>
    <scope>NUCLEOTIDE SEQUENCE</scope>
    <source>
        <strain evidence="2">Chi1</strain>
    </source>
</reference>
<proteinExistence type="predicted"/>
<feature type="transmembrane region" description="Helical" evidence="1">
    <location>
        <begin position="133"/>
        <end position="151"/>
    </location>
</feature>
<evidence type="ECO:0000256" key="1">
    <source>
        <dbReference type="SAM" id="Phobius"/>
    </source>
</evidence>
<keyword evidence="1" id="KW-0472">Membrane</keyword>
<accession>A0ABT8VX75</accession>
<sequence length="204" mass="22156">MASIDLRVPSSPSERFVLRFVLQYVAHSVTVFSMVGWSVFGLMVLDLYSSDITRTVFEALIDLGVDELAPMREGRSVVVSTEASEIGSNSIDGWGVFEGIIGNVMLGLLFVTAITTTMFRRSLSIPTETKLKAIRWGAFVILVGTAISGFLDPEKSSNLGHLVATFIFGAGMAVFILVVSYGAVLINVFLREYLEAVAEFERGG</sequence>
<name>A0ABT8VX75_9GAMM</name>